<protein>
    <submittedName>
        <fullName evidence="7">Polymerase</fullName>
    </submittedName>
</protein>
<dbReference type="InterPro" id="IPR007016">
    <property type="entry name" value="O-antigen_ligase-rel_domated"/>
</dbReference>
<dbReference type="AlphaFoldDB" id="A0AAX0K1H6"/>
<evidence type="ECO:0000256" key="4">
    <source>
        <dbReference type="ARBA" id="ARBA00023136"/>
    </source>
</evidence>
<evidence type="ECO:0000256" key="1">
    <source>
        <dbReference type="ARBA" id="ARBA00004141"/>
    </source>
</evidence>
<dbReference type="RefSeq" id="WP_077167305.1">
    <property type="nucleotide sequence ID" value="NZ_MTJY01000043.1"/>
</dbReference>
<reference evidence="7 8" key="1">
    <citation type="submission" date="2017-01" db="EMBL/GenBank/DDBJ databases">
        <title>In silico prediction, in vitro antibacterial spectrum and physicochemical properties of a putative bacteriocin produced by Lactobacillus rhamnosus strain L156.4.</title>
        <authorList>
            <person name="Silveira A.M."/>
            <person name="Monteiro A.S."/>
            <person name="Santos V.L."/>
            <person name="Nicoli J.R."/>
            <person name="Azevedo V."/>
            <person name="Soares S.C."/>
            <person name="Castro-Oliveira L."/>
            <person name="Dias-Souza M.V."/>
            <person name="Nardi R.M."/>
        </authorList>
    </citation>
    <scope>NUCLEOTIDE SEQUENCE [LARGE SCALE GENOMIC DNA]</scope>
    <source>
        <strain evidence="7 8">L156.4</strain>
    </source>
</reference>
<feature type="transmembrane region" description="Helical" evidence="5">
    <location>
        <begin position="234"/>
        <end position="257"/>
    </location>
</feature>
<comment type="subcellular location">
    <subcellularLocation>
        <location evidence="1">Membrane</location>
        <topology evidence="1">Multi-pass membrane protein</topology>
    </subcellularLocation>
</comment>
<dbReference type="Pfam" id="PF04932">
    <property type="entry name" value="Wzy_C"/>
    <property type="match status" value="1"/>
</dbReference>
<feature type="transmembrane region" description="Helical" evidence="5">
    <location>
        <begin position="124"/>
        <end position="143"/>
    </location>
</feature>
<dbReference type="GO" id="GO:0016020">
    <property type="term" value="C:membrane"/>
    <property type="evidence" value="ECO:0007669"/>
    <property type="project" value="UniProtKB-SubCell"/>
</dbReference>
<feature type="transmembrane region" description="Helical" evidence="5">
    <location>
        <begin position="99"/>
        <end position="117"/>
    </location>
</feature>
<evidence type="ECO:0000259" key="6">
    <source>
        <dbReference type="Pfam" id="PF04932"/>
    </source>
</evidence>
<sequence>METNNLEDSFQPFLVKTYLFIYFWLVIIFGFTAESMISPVDQPSAYPSFVSFGNKTAYFLASLLLVLGFLKRLSLLNWLITGPLFLVIVYGYLFVNQQVAVVAFIFLVWSSQTVSFRSLVRIDLFARIIVTISLFVVNNLQLLPVSPIIQLGVYSRFSFGFHHPNALGMYLMMISLEMFYLYARKSVKPIVLLILSGILIFVLTRSRGSLISVMSFVVLVTVFNTFKSISFRKLLYSFCILVPLICFLGSLTISIFLPSSSKVFQTLNEWMSGRPELLKLVYDYYAQKSFFGGDIAELANAFYSWSINVRYLYVDNQYMYSVMIFGWFGAVLEVLYSTYCGIRAKIFGDSYLLFWLTAIALFGLVETKLVTLDMALPFMCLGSLTEGVTKDKKVLSAEQGHLQAKAN</sequence>
<dbReference type="Proteomes" id="UP000189067">
    <property type="component" value="Unassembled WGS sequence"/>
</dbReference>
<evidence type="ECO:0000256" key="5">
    <source>
        <dbReference type="SAM" id="Phobius"/>
    </source>
</evidence>
<comment type="caution">
    <text evidence="7">The sequence shown here is derived from an EMBL/GenBank/DDBJ whole genome shotgun (WGS) entry which is preliminary data.</text>
</comment>
<name>A0AAX0K1H6_LACRH</name>
<keyword evidence="2 5" id="KW-0812">Transmembrane</keyword>
<keyword evidence="3 5" id="KW-1133">Transmembrane helix</keyword>
<evidence type="ECO:0000256" key="2">
    <source>
        <dbReference type="ARBA" id="ARBA00022692"/>
    </source>
</evidence>
<gene>
    <name evidence="7" type="ORF">BWR10_09790</name>
</gene>
<feature type="transmembrane region" description="Helical" evidence="5">
    <location>
        <begin position="163"/>
        <end position="182"/>
    </location>
</feature>
<feature type="transmembrane region" description="Helical" evidence="5">
    <location>
        <begin position="52"/>
        <end position="70"/>
    </location>
</feature>
<feature type="transmembrane region" description="Helical" evidence="5">
    <location>
        <begin position="189"/>
        <end position="204"/>
    </location>
</feature>
<keyword evidence="4 5" id="KW-0472">Membrane</keyword>
<feature type="transmembrane region" description="Helical" evidence="5">
    <location>
        <begin position="351"/>
        <end position="369"/>
    </location>
</feature>
<evidence type="ECO:0000256" key="3">
    <source>
        <dbReference type="ARBA" id="ARBA00022989"/>
    </source>
</evidence>
<proteinExistence type="predicted"/>
<evidence type="ECO:0000313" key="7">
    <source>
        <dbReference type="EMBL" id="ONN74286.1"/>
    </source>
</evidence>
<dbReference type="EMBL" id="MTJY01000043">
    <property type="protein sequence ID" value="ONN74286.1"/>
    <property type="molecule type" value="Genomic_DNA"/>
</dbReference>
<accession>A0AAX0K1H6</accession>
<feature type="domain" description="O-antigen ligase-related" evidence="6">
    <location>
        <begin position="193"/>
        <end position="332"/>
    </location>
</feature>
<feature type="transmembrane region" description="Helical" evidence="5">
    <location>
        <begin position="210"/>
        <end position="227"/>
    </location>
</feature>
<evidence type="ECO:0000313" key="8">
    <source>
        <dbReference type="Proteomes" id="UP000189067"/>
    </source>
</evidence>
<feature type="transmembrane region" description="Helical" evidence="5">
    <location>
        <begin position="75"/>
        <end position="93"/>
    </location>
</feature>
<feature type="transmembrane region" description="Helical" evidence="5">
    <location>
        <begin position="318"/>
        <end position="339"/>
    </location>
</feature>
<organism evidence="7 8">
    <name type="scientific">Lacticaseibacillus rhamnosus</name>
    <name type="common">Lactobacillus rhamnosus</name>
    <dbReference type="NCBI Taxonomy" id="47715"/>
    <lineage>
        <taxon>Bacteria</taxon>
        <taxon>Bacillati</taxon>
        <taxon>Bacillota</taxon>
        <taxon>Bacilli</taxon>
        <taxon>Lactobacillales</taxon>
        <taxon>Lactobacillaceae</taxon>
        <taxon>Lacticaseibacillus</taxon>
    </lineage>
</organism>
<feature type="transmembrane region" description="Helical" evidence="5">
    <location>
        <begin position="12"/>
        <end position="32"/>
    </location>
</feature>